<dbReference type="Proteomes" id="UP001255416">
    <property type="component" value="Unassembled WGS sequence"/>
</dbReference>
<reference evidence="2" key="1">
    <citation type="submission" date="2023-05" db="EMBL/GenBank/DDBJ databases">
        <title>Sedimentitalea sp. nov. JM2-8.</title>
        <authorList>
            <person name="Huang J."/>
        </authorList>
    </citation>
    <scope>NUCLEOTIDE SEQUENCE [LARGE SCALE GENOMIC DNA]</scope>
    <source>
        <strain evidence="2">KHS03</strain>
    </source>
</reference>
<name>A0ABU3VJ12_9RHOB</name>
<accession>A0ABU3VJ12</accession>
<evidence type="ECO:0000313" key="1">
    <source>
        <dbReference type="EMBL" id="MDU9006135.1"/>
    </source>
</evidence>
<keyword evidence="2" id="KW-1185">Reference proteome</keyword>
<dbReference type="EMBL" id="JASMWN010000020">
    <property type="protein sequence ID" value="MDU9006135.1"/>
    <property type="molecule type" value="Genomic_DNA"/>
</dbReference>
<gene>
    <name evidence="1" type="ORF">QO231_20075</name>
</gene>
<comment type="caution">
    <text evidence="1">The sequence shown here is derived from an EMBL/GenBank/DDBJ whole genome shotgun (WGS) entry which is preliminary data.</text>
</comment>
<proteinExistence type="predicted"/>
<sequence length="524" mass="57089">MQRILYTGMVAFGLAGAGADAADLTLTLDDLTRLGSGPMIAQEIAGLPADPALPVVELADESNAARQLRGLVARGVSQGFDRILYDNRDRDHSTLPSSRFPNLTFLRYATDLVAGSVDYGLAGPVLIPALVFGNSSTAMTSGLHARSLVRHAMTAPGGAARAYRDYVSNSLYMYPEHRDHDAVDLYPANWPYTTISQGSSGSDHPFMDAIAMTLAAFPADTRAALEENGLVAPTVQMIMRRNLNGVRTQASYLSAIAHPTVFSSDMLRPERMIGQAAAMRPDDIPPVVRLKIVEEDFAQGAGLAGLDEHLFTTPSAIARIWRSFAWERQMVVSAASTVDPNGHELRFDWVLLRGDPARVRIEPLGHDKKMARITVNWHNTFVLPSRNPADDQGLETSRVDIGVFAWNGRSESAPAIISISFPTHQIRTYEAPPGQTARLVSVDYDAKGREVYYDPRLHWSAPWVDRFNYALDGTLEGWTRTTGGEQEEFDAAGQPADGTSADYHIVSAPGEAPSLGLMRQGQEN</sequence>
<dbReference type="RefSeq" id="WP_316780642.1">
    <property type="nucleotide sequence ID" value="NZ_JASMWN010000020.1"/>
</dbReference>
<evidence type="ECO:0000313" key="2">
    <source>
        <dbReference type="Proteomes" id="UP001255416"/>
    </source>
</evidence>
<organism evidence="1 2">
    <name type="scientific">Sedimentitalea todarodis</name>
    <dbReference type="NCBI Taxonomy" id="1631240"/>
    <lineage>
        <taxon>Bacteria</taxon>
        <taxon>Pseudomonadati</taxon>
        <taxon>Pseudomonadota</taxon>
        <taxon>Alphaproteobacteria</taxon>
        <taxon>Rhodobacterales</taxon>
        <taxon>Paracoccaceae</taxon>
        <taxon>Sedimentitalea</taxon>
    </lineage>
</organism>
<protein>
    <submittedName>
        <fullName evidence="1">Uncharacterized protein</fullName>
    </submittedName>
</protein>